<proteinExistence type="predicted"/>
<dbReference type="Pfam" id="PF12796">
    <property type="entry name" value="Ank_2"/>
    <property type="match status" value="2"/>
</dbReference>
<evidence type="ECO:0000313" key="4">
    <source>
        <dbReference type="EMBL" id="KAL2832516.1"/>
    </source>
</evidence>
<evidence type="ECO:0000313" key="5">
    <source>
        <dbReference type="Proteomes" id="UP001610335"/>
    </source>
</evidence>
<dbReference type="Pfam" id="PF00023">
    <property type="entry name" value="Ank"/>
    <property type="match status" value="1"/>
</dbReference>
<dbReference type="EMBL" id="JBFXLS010000006">
    <property type="protein sequence ID" value="KAL2832516.1"/>
    <property type="molecule type" value="Genomic_DNA"/>
</dbReference>
<dbReference type="InterPro" id="IPR002110">
    <property type="entry name" value="Ankyrin_rpt"/>
</dbReference>
<dbReference type="PANTHER" id="PTHR24188:SF29">
    <property type="entry name" value="GH09064P"/>
    <property type="match status" value="1"/>
</dbReference>
<gene>
    <name evidence="4" type="ORF">BDW59DRAFT_157339</name>
</gene>
<dbReference type="SMART" id="SM00248">
    <property type="entry name" value="ANK"/>
    <property type="match status" value="10"/>
</dbReference>
<protein>
    <submittedName>
        <fullName evidence="4">Ankyrin repeat-containing domain protein</fullName>
    </submittedName>
</protein>
<name>A0ABR4IXM6_9EURO</name>
<evidence type="ECO:0000256" key="3">
    <source>
        <dbReference type="PROSITE-ProRule" id="PRU00023"/>
    </source>
</evidence>
<keyword evidence="5" id="KW-1185">Reference proteome</keyword>
<organism evidence="4 5">
    <name type="scientific">Aspergillus cavernicola</name>
    <dbReference type="NCBI Taxonomy" id="176166"/>
    <lineage>
        <taxon>Eukaryota</taxon>
        <taxon>Fungi</taxon>
        <taxon>Dikarya</taxon>
        <taxon>Ascomycota</taxon>
        <taxon>Pezizomycotina</taxon>
        <taxon>Eurotiomycetes</taxon>
        <taxon>Eurotiomycetidae</taxon>
        <taxon>Eurotiales</taxon>
        <taxon>Aspergillaceae</taxon>
        <taxon>Aspergillus</taxon>
        <taxon>Aspergillus subgen. Nidulantes</taxon>
    </lineage>
</organism>
<dbReference type="SUPFAM" id="SSF48403">
    <property type="entry name" value="Ankyrin repeat"/>
    <property type="match status" value="1"/>
</dbReference>
<keyword evidence="1" id="KW-0677">Repeat</keyword>
<comment type="caution">
    <text evidence="4">The sequence shown here is derived from an EMBL/GenBank/DDBJ whole genome shotgun (WGS) entry which is preliminary data.</text>
</comment>
<evidence type="ECO:0000256" key="2">
    <source>
        <dbReference type="ARBA" id="ARBA00023043"/>
    </source>
</evidence>
<accession>A0ABR4IXM6</accession>
<dbReference type="Pfam" id="PF13637">
    <property type="entry name" value="Ank_4"/>
    <property type="match status" value="1"/>
</dbReference>
<evidence type="ECO:0000256" key="1">
    <source>
        <dbReference type="ARBA" id="ARBA00022737"/>
    </source>
</evidence>
<dbReference type="PROSITE" id="PS50088">
    <property type="entry name" value="ANK_REPEAT"/>
    <property type="match status" value="3"/>
</dbReference>
<dbReference type="PROSITE" id="PS50297">
    <property type="entry name" value="ANK_REP_REGION"/>
    <property type="match status" value="3"/>
</dbReference>
<dbReference type="PANTHER" id="PTHR24188">
    <property type="entry name" value="ANKYRIN REPEAT PROTEIN"/>
    <property type="match status" value="1"/>
</dbReference>
<dbReference type="Gene3D" id="1.25.40.20">
    <property type="entry name" value="Ankyrin repeat-containing domain"/>
    <property type="match status" value="3"/>
</dbReference>
<dbReference type="Proteomes" id="UP001610335">
    <property type="component" value="Unassembled WGS sequence"/>
</dbReference>
<feature type="repeat" description="ANK" evidence="3">
    <location>
        <begin position="271"/>
        <end position="303"/>
    </location>
</feature>
<feature type="repeat" description="ANK" evidence="3">
    <location>
        <begin position="306"/>
        <end position="338"/>
    </location>
</feature>
<feature type="repeat" description="ANK" evidence="3">
    <location>
        <begin position="235"/>
        <end position="267"/>
    </location>
</feature>
<keyword evidence="2 3" id="KW-0040">ANK repeat</keyword>
<dbReference type="InterPro" id="IPR036770">
    <property type="entry name" value="Ankyrin_rpt-contain_sf"/>
</dbReference>
<sequence>MLLEHGAGPHGMQPTGFPVVAASESGNIEALKLLVGRGVDVQFISDNEDSTLIAASRSGNIEIMEFLMQLGVEVKESRSCHLALWAAAAGNNHIEAVKLLISAGATVDDQGYTSAALLCESKHGYYELAKIPLDAGAYPNDQIRGELPLYIERQDTQGTPIQGTINGSHTEVFKLLLGKGAQTVMSLFSLKADRRETMLHLAVGKNISIAAERGYTDVLRVLVSHKADIHMADKMHRTPLYWVTSKGHVSTIKLLLETGAHVEAGKQDGKPGNSPLFAAVNIGNHEAVNILLGNGANTNTNPRDTRQRTPLIKAASKGDIEVVRSLISWNADMTLADENGRRALACAKHRAQLEIVKLLQGAASQKESL</sequence>
<reference evidence="4 5" key="1">
    <citation type="submission" date="2024-07" db="EMBL/GenBank/DDBJ databases">
        <title>Section-level genome sequencing and comparative genomics of Aspergillus sections Usti and Cavernicolus.</title>
        <authorList>
            <consortium name="Lawrence Berkeley National Laboratory"/>
            <person name="Nybo J.L."/>
            <person name="Vesth T.C."/>
            <person name="Theobald S."/>
            <person name="Frisvad J.C."/>
            <person name="Larsen T.O."/>
            <person name="Kjaerboelling I."/>
            <person name="Rothschild-Mancinelli K."/>
            <person name="Lyhne E.K."/>
            <person name="Kogle M.E."/>
            <person name="Barry K."/>
            <person name="Clum A."/>
            <person name="Na H."/>
            <person name="Ledsgaard L."/>
            <person name="Lin J."/>
            <person name="Lipzen A."/>
            <person name="Kuo A."/>
            <person name="Riley R."/>
            <person name="Mondo S."/>
            <person name="LaButti K."/>
            <person name="Haridas S."/>
            <person name="Pangalinan J."/>
            <person name="Salamov A.A."/>
            <person name="Simmons B.A."/>
            <person name="Magnuson J.K."/>
            <person name="Chen J."/>
            <person name="Drula E."/>
            <person name="Henrissat B."/>
            <person name="Wiebenga A."/>
            <person name="Lubbers R.J."/>
            <person name="Gomes A.C."/>
            <person name="Makela M.R."/>
            <person name="Stajich J."/>
            <person name="Grigoriev I.V."/>
            <person name="Mortensen U.H."/>
            <person name="De vries R.P."/>
            <person name="Baker S.E."/>
            <person name="Andersen M.R."/>
        </authorList>
    </citation>
    <scope>NUCLEOTIDE SEQUENCE [LARGE SCALE GENOMIC DNA]</scope>
    <source>
        <strain evidence="4 5">CBS 600.67</strain>
    </source>
</reference>